<gene>
    <name evidence="2" type="ORF">LT85_3787</name>
</gene>
<protein>
    <submittedName>
        <fullName evidence="2">Uncharacterized protein</fullName>
    </submittedName>
</protein>
<name>A0A0A1FGU5_9BURK</name>
<keyword evidence="3" id="KW-1185">Reference proteome</keyword>
<proteinExistence type="predicted"/>
<keyword evidence="1" id="KW-1133">Transmembrane helix</keyword>
<accession>A0A0A1FGU5</accession>
<dbReference type="EMBL" id="CP009962">
    <property type="protein sequence ID" value="AIY42945.1"/>
    <property type="molecule type" value="Genomic_DNA"/>
</dbReference>
<evidence type="ECO:0000313" key="2">
    <source>
        <dbReference type="EMBL" id="AIY42945.1"/>
    </source>
</evidence>
<evidence type="ECO:0000256" key="1">
    <source>
        <dbReference type="SAM" id="Phobius"/>
    </source>
</evidence>
<reference evidence="3" key="1">
    <citation type="journal article" date="2014" name="Soil Biol. Biochem.">
        <title>Structure and function of bacterial communities in ageing soils: Insights from the Mendocino ecological staircase.</title>
        <authorList>
            <person name="Uroz S."/>
            <person name="Tech J.J."/>
            <person name="Sawaya N.A."/>
            <person name="Frey-Klett P."/>
            <person name="Leveau J.H.J."/>
        </authorList>
    </citation>
    <scope>NUCLEOTIDE SEQUENCE [LARGE SCALE GENOMIC DNA]</scope>
    <source>
        <strain evidence="3">Cal35</strain>
    </source>
</reference>
<dbReference type="HOGENOM" id="CLU_2681329_0_0_4"/>
<organism evidence="2 3">
    <name type="scientific">Collimonas arenae</name>
    <dbReference type="NCBI Taxonomy" id="279058"/>
    <lineage>
        <taxon>Bacteria</taxon>
        <taxon>Pseudomonadati</taxon>
        <taxon>Pseudomonadota</taxon>
        <taxon>Betaproteobacteria</taxon>
        <taxon>Burkholderiales</taxon>
        <taxon>Oxalobacteraceae</taxon>
        <taxon>Collimonas</taxon>
    </lineage>
</organism>
<keyword evidence="1" id="KW-0472">Membrane</keyword>
<dbReference type="Proteomes" id="UP000030302">
    <property type="component" value="Chromosome"/>
</dbReference>
<sequence>MQGFITLLRRCLAMLSAGIAIAMLILYLGLHLMPQLGIHGTLKIGFNTGKTGRALASLCNPSRFYASIHLNYPT</sequence>
<dbReference type="KEGG" id="care:LT85_3787"/>
<dbReference type="RefSeq" id="WP_038491902.1">
    <property type="nucleotide sequence ID" value="NZ_CP009962.1"/>
</dbReference>
<feature type="transmembrane region" description="Helical" evidence="1">
    <location>
        <begin position="12"/>
        <end position="33"/>
    </location>
</feature>
<dbReference type="AlphaFoldDB" id="A0A0A1FGU5"/>
<keyword evidence="1" id="KW-0812">Transmembrane</keyword>
<evidence type="ECO:0000313" key="3">
    <source>
        <dbReference type="Proteomes" id="UP000030302"/>
    </source>
</evidence>
<dbReference type="STRING" id="279058.LT85_3787"/>